<dbReference type="InterPro" id="IPR036390">
    <property type="entry name" value="WH_DNA-bd_sf"/>
</dbReference>
<evidence type="ECO:0000256" key="1">
    <source>
        <dbReference type="SAM" id="MobiDB-lite"/>
    </source>
</evidence>
<name>A0A944CGJ0_9HYPH</name>
<accession>A0A944CGJ0</accession>
<comment type="caution">
    <text evidence="3">The sequence shown here is derived from an EMBL/GenBank/DDBJ whole genome shotgun (WGS) entry which is preliminary data.</text>
</comment>
<dbReference type="Proteomes" id="UP000705379">
    <property type="component" value="Unassembled WGS sequence"/>
</dbReference>
<organism evidence="3 4">
    <name type="scientific">Roseibium polysiphoniae</name>
    <dbReference type="NCBI Taxonomy" id="2571221"/>
    <lineage>
        <taxon>Bacteria</taxon>
        <taxon>Pseudomonadati</taxon>
        <taxon>Pseudomonadota</taxon>
        <taxon>Alphaproteobacteria</taxon>
        <taxon>Hyphomicrobiales</taxon>
        <taxon>Stappiaceae</taxon>
        <taxon>Roseibium</taxon>
    </lineage>
</organism>
<dbReference type="GO" id="GO:0003700">
    <property type="term" value="F:DNA-binding transcription factor activity"/>
    <property type="evidence" value="ECO:0007669"/>
    <property type="project" value="InterPro"/>
</dbReference>
<reference evidence="3" key="2">
    <citation type="journal article" date="2021" name="Microorganisms">
        <title>Bacterial Dimethylsulfoniopropionate Biosynthesis in the East China Sea.</title>
        <authorList>
            <person name="Liu J."/>
            <person name="Zhang Y."/>
            <person name="Liu J."/>
            <person name="Zhong H."/>
            <person name="Williams B.T."/>
            <person name="Zheng Y."/>
            <person name="Curson A.R.J."/>
            <person name="Sun C."/>
            <person name="Sun H."/>
            <person name="Song D."/>
            <person name="Wagner Mackenzie B."/>
            <person name="Bermejo Martinez A."/>
            <person name="Todd J.D."/>
            <person name="Zhang X.H."/>
        </authorList>
    </citation>
    <scope>NUCLEOTIDE SEQUENCE</scope>
    <source>
        <strain evidence="3">AESS21</strain>
    </source>
</reference>
<dbReference type="Gene3D" id="1.10.10.10">
    <property type="entry name" value="Winged helix-like DNA-binding domain superfamily/Winged helix DNA-binding domain"/>
    <property type="match status" value="1"/>
</dbReference>
<feature type="compositionally biased region" description="Basic and acidic residues" evidence="1">
    <location>
        <begin position="160"/>
        <end position="169"/>
    </location>
</feature>
<dbReference type="AlphaFoldDB" id="A0A944CGJ0"/>
<feature type="domain" description="HTH marR-type" evidence="2">
    <location>
        <begin position="1"/>
        <end position="143"/>
    </location>
</feature>
<dbReference type="EMBL" id="QTKU01000008">
    <property type="protein sequence ID" value="MBS8262755.1"/>
    <property type="molecule type" value="Genomic_DNA"/>
</dbReference>
<evidence type="ECO:0000313" key="4">
    <source>
        <dbReference type="Proteomes" id="UP000705379"/>
    </source>
</evidence>
<proteinExistence type="predicted"/>
<dbReference type="PROSITE" id="PS50995">
    <property type="entry name" value="HTH_MARR_2"/>
    <property type="match status" value="1"/>
</dbReference>
<dbReference type="Pfam" id="PF12802">
    <property type="entry name" value="MarR_2"/>
    <property type="match status" value="1"/>
</dbReference>
<protein>
    <submittedName>
        <fullName evidence="3">MarR family transcriptional regulator</fullName>
    </submittedName>
</protein>
<dbReference type="SUPFAM" id="SSF46785">
    <property type="entry name" value="Winged helix' DNA-binding domain"/>
    <property type="match status" value="1"/>
</dbReference>
<evidence type="ECO:0000313" key="3">
    <source>
        <dbReference type="EMBL" id="MBS8262755.1"/>
    </source>
</evidence>
<feature type="region of interest" description="Disordered" evidence="1">
    <location>
        <begin position="150"/>
        <end position="169"/>
    </location>
</feature>
<dbReference type="InterPro" id="IPR000835">
    <property type="entry name" value="HTH_MarR-typ"/>
</dbReference>
<dbReference type="InterPro" id="IPR036388">
    <property type="entry name" value="WH-like_DNA-bd_sf"/>
</dbReference>
<gene>
    <name evidence="3" type="ORF">DYI23_21190</name>
</gene>
<sequence length="169" mass="19216">MLKAKLWENPCPFSFRLNYLALLYNSPLYTWVEERYGLRRPEYVVLYSLAISNGGSAMDVSRTSGFPKNTLSRAIKRLRELGLIDQHEVSGIGPRQILGLTPEGRVLFDETMPTFAEIEKRMLACLTTGERQILLEILSKIVLNEEDWSGTLPTSDDETGQDHLETVHD</sequence>
<evidence type="ECO:0000259" key="2">
    <source>
        <dbReference type="PROSITE" id="PS50995"/>
    </source>
</evidence>
<reference evidence="3" key="1">
    <citation type="submission" date="2018-08" db="EMBL/GenBank/DDBJ databases">
        <authorList>
            <person name="Jin W."/>
            <person name="Wang H."/>
            <person name="Yang Y."/>
            <person name="Li M."/>
            <person name="Liu J."/>
        </authorList>
    </citation>
    <scope>NUCLEOTIDE SEQUENCE</scope>
    <source>
        <strain evidence="3">AESS21</strain>
    </source>
</reference>